<reference evidence="2 3" key="1">
    <citation type="journal article" date="2015" name="Nature">
        <title>rRNA introns, odd ribosomes, and small enigmatic genomes across a large radiation of phyla.</title>
        <authorList>
            <person name="Brown C.T."/>
            <person name="Hug L.A."/>
            <person name="Thomas B.C."/>
            <person name="Sharon I."/>
            <person name="Castelle C.J."/>
            <person name="Singh A."/>
            <person name="Wilkins M.J."/>
            <person name="Williams K.H."/>
            <person name="Banfield J.F."/>
        </authorList>
    </citation>
    <scope>NUCLEOTIDE SEQUENCE [LARGE SCALE GENOMIC DNA]</scope>
</reference>
<sequence length="168" mass="18437">MPTVKNEGFTIIEIVVTIGIILVLLGISFSGYATVSRRQKLTTSGQNLKNMLRDVQSRAYNGEVDCSVCDCDVDSQVFFEGWLVDFNNREFFGSCNGNQYLLTKLGIDPEVNISANPWVTRFSDDPPGIDEDSVICLYLDDLPGRFYGINISRSGDISDSGGIATSCP</sequence>
<accession>A0A0G1DFN4</accession>
<name>A0A0G1DFN4_9BACT</name>
<dbReference type="AlphaFoldDB" id="A0A0G1DFN4"/>
<evidence type="ECO:0000256" key="1">
    <source>
        <dbReference type="SAM" id="Phobius"/>
    </source>
</evidence>
<evidence type="ECO:0000313" key="2">
    <source>
        <dbReference type="EMBL" id="KKS96695.1"/>
    </source>
</evidence>
<comment type="caution">
    <text evidence="2">The sequence shown here is derived from an EMBL/GenBank/DDBJ whole genome shotgun (WGS) entry which is preliminary data.</text>
</comment>
<dbReference type="STRING" id="1618443.UV73_C0009G0046"/>
<organism evidence="2 3">
    <name type="scientific">Candidatus Gottesmanbacteria bacterium GW2011_GWA2_43_14</name>
    <dbReference type="NCBI Taxonomy" id="1618443"/>
    <lineage>
        <taxon>Bacteria</taxon>
        <taxon>Candidatus Gottesmaniibacteriota</taxon>
    </lineage>
</organism>
<protein>
    <submittedName>
        <fullName evidence="2">Uncharacterized protein</fullName>
    </submittedName>
</protein>
<proteinExistence type="predicted"/>
<keyword evidence="1" id="KW-0472">Membrane</keyword>
<feature type="transmembrane region" description="Helical" evidence="1">
    <location>
        <begin position="12"/>
        <end position="35"/>
    </location>
</feature>
<dbReference type="Gene3D" id="3.30.700.10">
    <property type="entry name" value="Glycoprotein, Type 4 Pilin"/>
    <property type="match status" value="1"/>
</dbReference>
<evidence type="ECO:0000313" key="3">
    <source>
        <dbReference type="Proteomes" id="UP000034894"/>
    </source>
</evidence>
<dbReference type="Proteomes" id="UP000034894">
    <property type="component" value="Unassembled WGS sequence"/>
</dbReference>
<gene>
    <name evidence="2" type="ORF">UV73_C0009G0046</name>
</gene>
<keyword evidence="1" id="KW-1133">Transmembrane helix</keyword>
<dbReference type="SUPFAM" id="SSF54523">
    <property type="entry name" value="Pili subunits"/>
    <property type="match status" value="1"/>
</dbReference>
<dbReference type="InterPro" id="IPR045584">
    <property type="entry name" value="Pilin-like"/>
</dbReference>
<keyword evidence="1" id="KW-0812">Transmembrane</keyword>
<dbReference type="EMBL" id="LCFP01000009">
    <property type="protein sequence ID" value="KKS96695.1"/>
    <property type="molecule type" value="Genomic_DNA"/>
</dbReference>